<dbReference type="OrthoDB" id="242539at2759"/>
<keyword evidence="2" id="KW-0812">Transmembrane</keyword>
<dbReference type="Proteomes" id="UP000038009">
    <property type="component" value="Unassembled WGS sequence"/>
</dbReference>
<proteinExistence type="predicted"/>
<organism evidence="3 4">
    <name type="scientific">Leptomonas seymouri</name>
    <dbReference type="NCBI Taxonomy" id="5684"/>
    <lineage>
        <taxon>Eukaryota</taxon>
        <taxon>Discoba</taxon>
        <taxon>Euglenozoa</taxon>
        <taxon>Kinetoplastea</taxon>
        <taxon>Metakinetoplastina</taxon>
        <taxon>Trypanosomatida</taxon>
        <taxon>Trypanosomatidae</taxon>
        <taxon>Leishmaniinae</taxon>
        <taxon>Leptomonas</taxon>
    </lineage>
</organism>
<dbReference type="OMA" id="YLVMMGE"/>
<evidence type="ECO:0000313" key="3">
    <source>
        <dbReference type="EMBL" id="KPI83208.1"/>
    </source>
</evidence>
<feature type="region of interest" description="Disordered" evidence="1">
    <location>
        <begin position="146"/>
        <end position="173"/>
    </location>
</feature>
<protein>
    <submittedName>
        <fullName evidence="3">Uncharacterized protein</fullName>
    </submittedName>
</protein>
<reference evidence="3 4" key="1">
    <citation type="journal article" date="2015" name="PLoS Pathog.">
        <title>Leptomonas seymouri: Adaptations to the Dixenous Life Cycle Analyzed by Genome Sequencing, Transcriptome Profiling and Co-infection with Leishmania donovani.</title>
        <authorList>
            <person name="Kraeva N."/>
            <person name="Butenko A."/>
            <person name="Hlavacova J."/>
            <person name="Kostygov A."/>
            <person name="Myskova J."/>
            <person name="Grybchuk D."/>
            <person name="Lestinova T."/>
            <person name="Votypka J."/>
            <person name="Volf P."/>
            <person name="Opperdoes F."/>
            <person name="Flegontov P."/>
            <person name="Lukes J."/>
            <person name="Yurchenko V."/>
        </authorList>
    </citation>
    <scope>NUCLEOTIDE SEQUENCE [LARGE SCALE GENOMIC DNA]</scope>
    <source>
        <strain evidence="3 4">ATCC 30220</strain>
    </source>
</reference>
<keyword evidence="2" id="KW-0472">Membrane</keyword>
<evidence type="ECO:0000256" key="2">
    <source>
        <dbReference type="SAM" id="Phobius"/>
    </source>
</evidence>
<comment type="caution">
    <text evidence="3">The sequence shown here is derived from an EMBL/GenBank/DDBJ whole genome shotgun (WGS) entry which is preliminary data.</text>
</comment>
<gene>
    <name evidence="3" type="ORF">ABL78_7765</name>
</gene>
<keyword evidence="4" id="KW-1185">Reference proteome</keyword>
<dbReference type="VEuPathDB" id="TriTrypDB:Lsey_0415_0020"/>
<feature type="transmembrane region" description="Helical" evidence="2">
    <location>
        <begin position="12"/>
        <end position="30"/>
    </location>
</feature>
<keyword evidence="2" id="KW-1133">Transmembrane helix</keyword>
<dbReference type="AlphaFoldDB" id="A0A0N1PB87"/>
<sequence length="173" mass="19918">MQIIVKHRNRFFAIALWSGATTIVMFWLVMRRAGFNTGYSRCSYLVMMGEYKQLLEAGTFPSNEHLPPHLRLDTPSYLDLPTTDIALPPLIDVSLSDKDQITRLESQLPSTERSDLNVHFGPIKTKTIIMTPSSNERYVRRRLGLSEKDRKKLAEEERRTHEQMPQGDVKDNG</sequence>
<evidence type="ECO:0000256" key="1">
    <source>
        <dbReference type="SAM" id="MobiDB-lite"/>
    </source>
</evidence>
<name>A0A0N1PB87_LEPSE</name>
<dbReference type="EMBL" id="LJSK01000415">
    <property type="protein sequence ID" value="KPI83208.1"/>
    <property type="molecule type" value="Genomic_DNA"/>
</dbReference>
<accession>A0A0N1PB87</accession>
<evidence type="ECO:0000313" key="4">
    <source>
        <dbReference type="Proteomes" id="UP000038009"/>
    </source>
</evidence>